<dbReference type="GeneID" id="30169601"/>
<keyword evidence="5" id="KW-0325">Glycoprotein</keyword>
<dbReference type="EMBL" id="CP144519">
    <property type="protein sequence ID" value="WWC66195.1"/>
    <property type="molecule type" value="Genomic_DNA"/>
</dbReference>
<keyword evidence="8" id="KW-1185">Reference proteome</keyword>
<evidence type="ECO:0000256" key="3">
    <source>
        <dbReference type="ARBA" id="ARBA00022525"/>
    </source>
</evidence>
<keyword evidence="3" id="KW-0964">Secreted</keyword>
<evidence type="ECO:0000256" key="2">
    <source>
        <dbReference type="ARBA" id="ARBA00005679"/>
    </source>
</evidence>
<evidence type="ECO:0000313" key="8">
    <source>
        <dbReference type="Proteomes" id="UP000094020"/>
    </source>
</evidence>
<dbReference type="GO" id="GO:0005576">
    <property type="term" value="C:extracellular region"/>
    <property type="evidence" value="ECO:0007669"/>
    <property type="project" value="UniProtKB-SubCell"/>
</dbReference>
<comment type="subcellular location">
    <subcellularLocation>
        <location evidence="1">Secreted</location>
    </subcellularLocation>
</comment>
<evidence type="ECO:0000256" key="6">
    <source>
        <dbReference type="SAM" id="SignalP"/>
    </source>
</evidence>
<evidence type="ECO:0000256" key="5">
    <source>
        <dbReference type="ARBA" id="ARBA00023180"/>
    </source>
</evidence>
<dbReference type="PANTHER" id="PTHR13234">
    <property type="entry name" value="GAMMA-INTERFERON INDUCIBLE LYSOSOMAL THIOL REDUCTASE GILT"/>
    <property type="match status" value="1"/>
</dbReference>
<name>A0AAJ8KYE2_9TREE</name>
<evidence type="ECO:0000256" key="4">
    <source>
        <dbReference type="ARBA" id="ARBA00022729"/>
    </source>
</evidence>
<dbReference type="PANTHER" id="PTHR13234:SF8">
    <property type="entry name" value="GAMMA-INTERFERON-INDUCIBLE LYSOSOMAL THIOL REDUCTASE"/>
    <property type="match status" value="1"/>
</dbReference>
<evidence type="ECO:0000256" key="1">
    <source>
        <dbReference type="ARBA" id="ARBA00004613"/>
    </source>
</evidence>
<evidence type="ECO:0000313" key="7">
    <source>
        <dbReference type="EMBL" id="WWC66195.1"/>
    </source>
</evidence>
<organism evidence="7 8">
    <name type="scientific">Kwoniella pini CBS 10737</name>
    <dbReference type="NCBI Taxonomy" id="1296096"/>
    <lineage>
        <taxon>Eukaryota</taxon>
        <taxon>Fungi</taxon>
        <taxon>Dikarya</taxon>
        <taxon>Basidiomycota</taxon>
        <taxon>Agaricomycotina</taxon>
        <taxon>Tremellomycetes</taxon>
        <taxon>Tremellales</taxon>
        <taxon>Cryptococcaceae</taxon>
        <taxon>Kwoniella</taxon>
    </lineage>
</organism>
<accession>A0AAJ8KYE2</accession>
<dbReference type="RefSeq" id="XP_070058228.1">
    <property type="nucleotide sequence ID" value="XM_070202127.1"/>
</dbReference>
<dbReference type="KEGG" id="kpin:30169601"/>
<keyword evidence="4 6" id="KW-0732">Signal</keyword>
<dbReference type="InterPro" id="IPR004911">
    <property type="entry name" value="Interferon-induced_GILT"/>
</dbReference>
<dbReference type="Proteomes" id="UP000094020">
    <property type="component" value="Chromosome 1"/>
</dbReference>
<reference evidence="7" key="1">
    <citation type="submission" date="2013-07" db="EMBL/GenBank/DDBJ databases">
        <authorList>
            <consortium name="The Broad Institute Genome Sequencing Platform"/>
            <person name="Cuomo C."/>
            <person name="Litvintseva A."/>
            <person name="Chen Y."/>
            <person name="Heitman J."/>
            <person name="Sun S."/>
            <person name="Springer D."/>
            <person name="Dromer F."/>
            <person name="Young S.K."/>
            <person name="Zeng Q."/>
            <person name="Gargeya S."/>
            <person name="Fitzgerald M."/>
            <person name="Abouelleil A."/>
            <person name="Alvarado L."/>
            <person name="Berlin A.M."/>
            <person name="Chapman S.B."/>
            <person name="Dewar J."/>
            <person name="Goldberg J."/>
            <person name="Griggs A."/>
            <person name="Gujja S."/>
            <person name="Hansen M."/>
            <person name="Howarth C."/>
            <person name="Imamovic A."/>
            <person name="Larimer J."/>
            <person name="McCowan C."/>
            <person name="Murphy C."/>
            <person name="Pearson M."/>
            <person name="Priest M."/>
            <person name="Roberts A."/>
            <person name="Saif S."/>
            <person name="Shea T."/>
            <person name="Sykes S."/>
            <person name="Wortman J."/>
            <person name="Nusbaum C."/>
            <person name="Birren B."/>
        </authorList>
    </citation>
    <scope>NUCLEOTIDE SEQUENCE</scope>
    <source>
        <strain evidence="7">CBS 10737</strain>
    </source>
</reference>
<feature type="signal peptide" evidence="6">
    <location>
        <begin position="1"/>
        <end position="16"/>
    </location>
</feature>
<dbReference type="GO" id="GO:0016671">
    <property type="term" value="F:oxidoreductase activity, acting on a sulfur group of donors, disulfide as acceptor"/>
    <property type="evidence" value="ECO:0007669"/>
    <property type="project" value="InterPro"/>
</dbReference>
<comment type="similarity">
    <text evidence="2">Belongs to the GILT family.</text>
</comment>
<feature type="chain" id="PRO_5042542392" evidence="6">
    <location>
        <begin position="17"/>
        <end position="256"/>
    </location>
</feature>
<dbReference type="Pfam" id="PF03227">
    <property type="entry name" value="GILT"/>
    <property type="match status" value="1"/>
</dbReference>
<protein>
    <submittedName>
        <fullName evidence="7">Uncharacterized protein</fullName>
    </submittedName>
</protein>
<proteinExistence type="inferred from homology"/>
<reference evidence="7" key="2">
    <citation type="submission" date="2024-02" db="EMBL/GenBank/DDBJ databases">
        <title>Comparative genomics of Cryptococcus and Kwoniella reveals pathogenesis evolution and contrasting modes of karyotype evolution via chromosome fusion or intercentromeric recombination.</title>
        <authorList>
            <person name="Coelho M.A."/>
            <person name="David-Palma M."/>
            <person name="Shea T."/>
            <person name="Bowers K."/>
            <person name="McGinley-Smith S."/>
            <person name="Mohammad A.W."/>
            <person name="Gnirke A."/>
            <person name="Yurkov A.M."/>
            <person name="Nowrousian M."/>
            <person name="Sun S."/>
            <person name="Cuomo C.A."/>
            <person name="Heitman J."/>
        </authorList>
    </citation>
    <scope>NUCLEOTIDE SEQUENCE</scope>
    <source>
        <strain evidence="7">CBS 10737</strain>
    </source>
</reference>
<gene>
    <name evidence="7" type="ORF">I206_100096</name>
</gene>
<dbReference type="AlphaFoldDB" id="A0AAJ8KYE2"/>
<sequence>MRSLFALILLAGLAASSTLPAQQSFNVELSVPKVNVSLYVMSRCPDARICENVFESVIQKEGILDKIDLSIGYIGTPNKTEPLGVTCKHGQIECIGNSHQLCLYKHLPIDKAYAIIQCQNYPSSFPKEIGTIESIKKCVNTVGIDWIKSGIGKCIQSENFNQTSKSIINLKTKDEEVKKLGKEAKILLKENVQKVYEKGIKTSCTIDIDSTIEKYGKRRCIVDGGVWKGCDDGHTPQDFIRVIEEEYKNLQGKKFD</sequence>